<evidence type="ECO:0000256" key="8">
    <source>
        <dbReference type="ARBA" id="ARBA00022840"/>
    </source>
</evidence>
<dbReference type="GO" id="GO:0005524">
    <property type="term" value="F:ATP binding"/>
    <property type="evidence" value="ECO:0007669"/>
    <property type="project" value="UniProtKB-UniRule"/>
</dbReference>
<dbReference type="NCBIfam" id="NF006830">
    <property type="entry name" value="PRK09355.1"/>
    <property type="match status" value="1"/>
</dbReference>
<comment type="catalytic activity">
    <reaction evidence="1 11">
        <text>5-(2-hydroxyethyl)-4-methylthiazole + ATP = 4-methyl-5-(2-phosphooxyethyl)-thiazole + ADP + H(+)</text>
        <dbReference type="Rhea" id="RHEA:24212"/>
        <dbReference type="ChEBI" id="CHEBI:15378"/>
        <dbReference type="ChEBI" id="CHEBI:17957"/>
        <dbReference type="ChEBI" id="CHEBI:30616"/>
        <dbReference type="ChEBI" id="CHEBI:58296"/>
        <dbReference type="ChEBI" id="CHEBI:456216"/>
        <dbReference type="EC" id="2.7.1.50"/>
    </reaction>
</comment>
<keyword evidence="6 11" id="KW-0547">Nucleotide-binding</keyword>
<keyword evidence="10 11" id="KW-0784">Thiamine biosynthesis</keyword>
<evidence type="ECO:0000256" key="9">
    <source>
        <dbReference type="ARBA" id="ARBA00022842"/>
    </source>
</evidence>
<dbReference type="GO" id="GO:0000287">
    <property type="term" value="F:magnesium ion binding"/>
    <property type="evidence" value="ECO:0007669"/>
    <property type="project" value="UniProtKB-UniRule"/>
</dbReference>
<keyword evidence="7 11" id="KW-0418">Kinase</keyword>
<protein>
    <recommendedName>
        <fullName evidence="11">Hydroxyethylthiazole kinase</fullName>
        <ecNumber evidence="11">2.7.1.50</ecNumber>
    </recommendedName>
    <alternativeName>
        <fullName evidence="11">4-methyl-5-beta-hydroxyethylthiazole kinase</fullName>
        <shortName evidence="11">TH kinase</shortName>
        <shortName evidence="11">Thz kinase</shortName>
    </alternativeName>
</protein>
<evidence type="ECO:0000256" key="4">
    <source>
        <dbReference type="ARBA" id="ARBA00022679"/>
    </source>
</evidence>
<dbReference type="AlphaFoldDB" id="A0A0M2SXV8"/>
<accession>A0A0M2SXV8</accession>
<keyword evidence="8 11" id="KW-0067">ATP-binding</keyword>
<dbReference type="GO" id="GO:0009229">
    <property type="term" value="P:thiamine diphosphate biosynthetic process"/>
    <property type="evidence" value="ECO:0007669"/>
    <property type="project" value="UniProtKB-UniRule"/>
</dbReference>
<dbReference type="GO" id="GO:0005829">
    <property type="term" value="C:cytosol"/>
    <property type="evidence" value="ECO:0007669"/>
    <property type="project" value="TreeGrafter"/>
</dbReference>
<dbReference type="SUPFAM" id="SSF53613">
    <property type="entry name" value="Ribokinase-like"/>
    <property type="match status" value="1"/>
</dbReference>
<organism evidence="12 13">
    <name type="scientific">Mesobacillus campisalis</name>
    <dbReference type="NCBI Taxonomy" id="1408103"/>
    <lineage>
        <taxon>Bacteria</taxon>
        <taxon>Bacillati</taxon>
        <taxon>Bacillota</taxon>
        <taxon>Bacilli</taxon>
        <taxon>Bacillales</taxon>
        <taxon>Bacillaceae</taxon>
        <taxon>Mesobacillus</taxon>
    </lineage>
</organism>
<evidence type="ECO:0000256" key="1">
    <source>
        <dbReference type="ARBA" id="ARBA00001771"/>
    </source>
</evidence>
<comment type="cofactor">
    <cofactor evidence="2 11">
        <name>Mg(2+)</name>
        <dbReference type="ChEBI" id="CHEBI:18420"/>
    </cofactor>
</comment>
<comment type="function">
    <text evidence="11">Catalyzes the phosphorylation of the hydroxyl group of 4-methyl-5-beta-hydroxyethylthiazole (THZ).</text>
</comment>
<feature type="binding site" evidence="11">
    <location>
        <position position="43"/>
    </location>
    <ligand>
        <name>substrate</name>
    </ligand>
</feature>
<dbReference type="NCBIfam" id="TIGR00694">
    <property type="entry name" value="thiM"/>
    <property type="match status" value="1"/>
</dbReference>
<dbReference type="RefSeq" id="WP_046523233.1">
    <property type="nucleotide sequence ID" value="NZ_LAYY01000007.1"/>
</dbReference>
<evidence type="ECO:0000256" key="2">
    <source>
        <dbReference type="ARBA" id="ARBA00001946"/>
    </source>
</evidence>
<dbReference type="Pfam" id="PF02110">
    <property type="entry name" value="HK"/>
    <property type="match status" value="1"/>
</dbReference>
<dbReference type="EC" id="2.7.1.50" evidence="11"/>
<comment type="caution">
    <text evidence="12">The sequence shown here is derived from an EMBL/GenBank/DDBJ whole genome shotgun (WGS) entry which is preliminary data.</text>
</comment>
<dbReference type="PANTHER" id="PTHR20858:SF17">
    <property type="entry name" value="HYDROXYMETHYLPYRIMIDINE_PHOSPHOMETHYLPYRIMIDINE KINASE THI20-RELATED"/>
    <property type="match status" value="1"/>
</dbReference>
<keyword evidence="13" id="KW-1185">Reference proteome</keyword>
<reference evidence="12 13" key="1">
    <citation type="submission" date="2015-04" db="EMBL/GenBank/DDBJ databases">
        <title>Taxonomic description and genome sequence of Bacillus campisalis sp. nov., a novel member of the genus Bacillus isolated from solar saltern.</title>
        <authorList>
            <person name="Mathan Kumar R."/>
            <person name="Kaur G."/>
            <person name="Kumar A."/>
            <person name="Singh N.K."/>
            <person name="Kaur N."/>
            <person name="Kumar N."/>
            <person name="Mayilraj S."/>
        </authorList>
    </citation>
    <scope>NUCLEOTIDE SEQUENCE [LARGE SCALE GENOMIC DNA]</scope>
    <source>
        <strain evidence="12 13">SA2-6</strain>
    </source>
</reference>
<dbReference type="PANTHER" id="PTHR20858">
    <property type="entry name" value="PHOSPHOMETHYLPYRIMIDINE KINASE"/>
    <property type="match status" value="1"/>
</dbReference>
<dbReference type="InterPro" id="IPR000417">
    <property type="entry name" value="Hyethyz_kinase"/>
</dbReference>
<dbReference type="PIRSF" id="PIRSF000513">
    <property type="entry name" value="Thz_kinase"/>
    <property type="match status" value="1"/>
</dbReference>
<evidence type="ECO:0000256" key="3">
    <source>
        <dbReference type="ARBA" id="ARBA00004868"/>
    </source>
</evidence>
<dbReference type="GO" id="GO:0009228">
    <property type="term" value="P:thiamine biosynthetic process"/>
    <property type="evidence" value="ECO:0007669"/>
    <property type="project" value="UniProtKB-KW"/>
</dbReference>
<comment type="similarity">
    <text evidence="11">Belongs to the Thz kinase family.</text>
</comment>
<comment type="pathway">
    <text evidence="3 11">Cofactor biosynthesis; thiamine diphosphate biosynthesis; 4-methyl-5-(2-phosphoethyl)-thiazole from 5-(2-hydroxyethyl)-4-methylthiazole: step 1/1.</text>
</comment>
<dbReference type="GO" id="GO:0008902">
    <property type="term" value="F:hydroxymethylpyrimidine kinase activity"/>
    <property type="evidence" value="ECO:0007669"/>
    <property type="project" value="TreeGrafter"/>
</dbReference>
<keyword evidence="5 11" id="KW-0479">Metal-binding</keyword>
<feature type="binding site" evidence="11">
    <location>
        <position position="119"/>
    </location>
    <ligand>
        <name>ATP</name>
        <dbReference type="ChEBI" id="CHEBI:30616"/>
    </ligand>
</feature>
<dbReference type="UniPathway" id="UPA00060">
    <property type="reaction ID" value="UER00139"/>
</dbReference>
<dbReference type="Proteomes" id="UP000034166">
    <property type="component" value="Unassembled WGS sequence"/>
</dbReference>
<dbReference type="PATRIC" id="fig|1408103.3.peg.1810"/>
<dbReference type="GO" id="GO:0004417">
    <property type="term" value="F:hydroxyethylthiazole kinase activity"/>
    <property type="evidence" value="ECO:0007669"/>
    <property type="project" value="UniProtKB-UniRule"/>
</dbReference>
<gene>
    <name evidence="11" type="primary">thiM</name>
    <name evidence="12" type="ORF">WQ57_08035</name>
</gene>
<dbReference type="PRINTS" id="PR01099">
    <property type="entry name" value="HYETHTZKNASE"/>
</dbReference>
<feature type="binding site" evidence="11">
    <location>
        <position position="192"/>
    </location>
    <ligand>
        <name>substrate</name>
    </ligand>
</feature>
<proteinExistence type="inferred from homology"/>
<sequence length="273" mass="27884">MLEAGAILEQVRSANPLVHNITNVVVTNFTANGLLAMGASPVMAYAREEAGEMAGIAGALVLNIGTLDETVVESMLIAGKGANEQNVPVVLDPVGAGATAYRTRTARKLIEELNIAVVRGNAAEIANVAGRNWDIKGVDGGQGKGDLAELAITAAKQFNSVVVITGKEDVVTDGKAVYIIKNGHPLLTKVTGAGCLLSSVIGAFLAVENNHVNAAAAALAFYGVAAERAAGLAGGEGPGTFQVQLLNSLSFVSSKEINEKAVIMNGGGKHESI</sequence>
<evidence type="ECO:0000256" key="5">
    <source>
        <dbReference type="ARBA" id="ARBA00022723"/>
    </source>
</evidence>
<dbReference type="Gene3D" id="3.40.1190.20">
    <property type="match status" value="1"/>
</dbReference>
<feature type="binding site" evidence="11">
    <location>
        <position position="165"/>
    </location>
    <ligand>
        <name>ATP</name>
        <dbReference type="ChEBI" id="CHEBI:30616"/>
    </ligand>
</feature>
<keyword evidence="4 11" id="KW-0808">Transferase</keyword>
<dbReference type="InterPro" id="IPR029056">
    <property type="entry name" value="Ribokinase-like"/>
</dbReference>
<keyword evidence="9 11" id="KW-0460">Magnesium</keyword>
<evidence type="ECO:0000256" key="10">
    <source>
        <dbReference type="ARBA" id="ARBA00022977"/>
    </source>
</evidence>
<dbReference type="OrthoDB" id="9778146at2"/>
<dbReference type="HAMAP" id="MF_00228">
    <property type="entry name" value="Thz_kinase"/>
    <property type="match status" value="1"/>
</dbReference>
<dbReference type="GO" id="GO:0008972">
    <property type="term" value="F:phosphomethylpyrimidine kinase activity"/>
    <property type="evidence" value="ECO:0007669"/>
    <property type="project" value="TreeGrafter"/>
</dbReference>
<dbReference type="CDD" id="cd01170">
    <property type="entry name" value="THZ_kinase"/>
    <property type="match status" value="1"/>
</dbReference>
<evidence type="ECO:0000256" key="6">
    <source>
        <dbReference type="ARBA" id="ARBA00022741"/>
    </source>
</evidence>
<name>A0A0M2SXV8_9BACI</name>
<dbReference type="EMBL" id="LAYY01000007">
    <property type="protein sequence ID" value="KKK38541.1"/>
    <property type="molecule type" value="Genomic_DNA"/>
</dbReference>
<evidence type="ECO:0000313" key="12">
    <source>
        <dbReference type="EMBL" id="KKK38541.1"/>
    </source>
</evidence>
<evidence type="ECO:0000256" key="11">
    <source>
        <dbReference type="HAMAP-Rule" id="MF_00228"/>
    </source>
</evidence>
<evidence type="ECO:0000256" key="7">
    <source>
        <dbReference type="ARBA" id="ARBA00022777"/>
    </source>
</evidence>
<evidence type="ECO:0000313" key="13">
    <source>
        <dbReference type="Proteomes" id="UP000034166"/>
    </source>
</evidence>